<feature type="region of interest" description="Disordered" evidence="13">
    <location>
        <begin position="1008"/>
        <end position="1029"/>
    </location>
</feature>
<dbReference type="InterPro" id="IPR036097">
    <property type="entry name" value="HisK_dim/P_sf"/>
</dbReference>
<proteinExistence type="predicted"/>
<dbReference type="Pfam" id="PF01590">
    <property type="entry name" value="GAF"/>
    <property type="match status" value="1"/>
</dbReference>
<keyword evidence="5" id="KW-0808">Transferase</keyword>
<dbReference type="SUPFAM" id="SSF55785">
    <property type="entry name" value="PYP-like sensor domain (PAS domain)"/>
    <property type="match status" value="1"/>
</dbReference>
<feature type="domain" description="PAS" evidence="17">
    <location>
        <begin position="283"/>
        <end position="337"/>
    </location>
</feature>
<feature type="compositionally biased region" description="Basic and acidic residues" evidence="13">
    <location>
        <begin position="1252"/>
        <end position="1266"/>
    </location>
</feature>
<dbReference type="InterPro" id="IPR001294">
    <property type="entry name" value="Phytochrome"/>
</dbReference>
<evidence type="ECO:0000256" key="12">
    <source>
        <dbReference type="PROSITE-ProRule" id="PRU00169"/>
    </source>
</evidence>
<dbReference type="Proteomes" id="UP001174694">
    <property type="component" value="Unassembled WGS sequence"/>
</dbReference>
<feature type="domain" description="Phytochrome chromophore attachment site" evidence="14">
    <location>
        <begin position="459"/>
        <end position="621"/>
    </location>
</feature>
<dbReference type="Gene3D" id="3.30.565.10">
    <property type="entry name" value="Histidine kinase-like ATPase, C-terminal domain"/>
    <property type="match status" value="1"/>
</dbReference>
<feature type="compositionally biased region" description="Basic and acidic residues" evidence="13">
    <location>
        <begin position="1146"/>
        <end position="1159"/>
    </location>
</feature>
<accession>A0AA38RBM5</accession>
<dbReference type="Pfam" id="PF08446">
    <property type="entry name" value="PAS_2"/>
    <property type="match status" value="1"/>
</dbReference>
<dbReference type="Gene3D" id="3.40.50.2300">
    <property type="match status" value="1"/>
</dbReference>
<name>A0AA38RBM5_9PEZI</name>
<feature type="domain" description="Histidine kinase" evidence="15">
    <location>
        <begin position="835"/>
        <end position="1069"/>
    </location>
</feature>
<evidence type="ECO:0000256" key="10">
    <source>
        <dbReference type="ARBA" id="ARBA00023012"/>
    </source>
</evidence>
<evidence type="ECO:0000259" key="15">
    <source>
        <dbReference type="PROSITE" id="PS50109"/>
    </source>
</evidence>
<dbReference type="GO" id="GO:0009584">
    <property type="term" value="P:detection of visible light"/>
    <property type="evidence" value="ECO:0007669"/>
    <property type="project" value="InterPro"/>
</dbReference>
<keyword evidence="19" id="KW-1185">Reference proteome</keyword>
<dbReference type="Pfam" id="PF00360">
    <property type="entry name" value="PHY"/>
    <property type="match status" value="1"/>
</dbReference>
<evidence type="ECO:0000256" key="9">
    <source>
        <dbReference type="ARBA" id="ARBA00022991"/>
    </source>
</evidence>
<dbReference type="PROSITE" id="PS50110">
    <property type="entry name" value="RESPONSE_REGULATORY"/>
    <property type="match status" value="1"/>
</dbReference>
<dbReference type="SUPFAM" id="SSF55874">
    <property type="entry name" value="ATPase domain of HSP90 chaperone/DNA topoisomerase II/histidine kinase"/>
    <property type="match status" value="1"/>
</dbReference>
<evidence type="ECO:0000256" key="13">
    <source>
        <dbReference type="SAM" id="MobiDB-lite"/>
    </source>
</evidence>
<evidence type="ECO:0000259" key="14">
    <source>
        <dbReference type="PROSITE" id="PS50046"/>
    </source>
</evidence>
<dbReference type="GO" id="GO:0004190">
    <property type="term" value="F:aspartic-type endopeptidase activity"/>
    <property type="evidence" value="ECO:0007669"/>
    <property type="project" value="InterPro"/>
</dbReference>
<dbReference type="SMART" id="SM00387">
    <property type="entry name" value="HATPase_c"/>
    <property type="match status" value="1"/>
</dbReference>
<dbReference type="SUPFAM" id="SSF55781">
    <property type="entry name" value="GAF domain-like"/>
    <property type="match status" value="2"/>
</dbReference>
<evidence type="ECO:0000313" key="18">
    <source>
        <dbReference type="EMBL" id="KAJ9133057.1"/>
    </source>
</evidence>
<evidence type="ECO:0000256" key="8">
    <source>
        <dbReference type="ARBA" id="ARBA00022840"/>
    </source>
</evidence>
<dbReference type="InterPro" id="IPR003594">
    <property type="entry name" value="HATPase_dom"/>
</dbReference>
<dbReference type="Gene3D" id="3.30.450.40">
    <property type="match status" value="1"/>
</dbReference>
<dbReference type="CDD" id="cd00082">
    <property type="entry name" value="HisKA"/>
    <property type="match status" value="1"/>
</dbReference>
<evidence type="ECO:0000256" key="2">
    <source>
        <dbReference type="ARBA" id="ARBA00022543"/>
    </source>
</evidence>
<dbReference type="GO" id="GO:0000155">
    <property type="term" value="F:phosphorelay sensor kinase activity"/>
    <property type="evidence" value="ECO:0007669"/>
    <property type="project" value="InterPro"/>
</dbReference>
<dbReference type="InterPro" id="IPR035965">
    <property type="entry name" value="PAS-like_dom_sf"/>
</dbReference>
<evidence type="ECO:0000256" key="1">
    <source>
        <dbReference type="ARBA" id="ARBA00011738"/>
    </source>
</evidence>
<keyword evidence="8" id="KW-0067">ATP-binding</keyword>
<dbReference type="PRINTS" id="PR01033">
    <property type="entry name" value="PHYTOCHROME"/>
</dbReference>
<dbReference type="SUPFAM" id="SSF47384">
    <property type="entry name" value="Homodimeric domain of signal transducing histidine kinase"/>
    <property type="match status" value="1"/>
</dbReference>
<feature type="region of interest" description="Disordered" evidence="13">
    <location>
        <begin position="1125"/>
        <end position="1187"/>
    </location>
</feature>
<evidence type="ECO:0000256" key="11">
    <source>
        <dbReference type="ARBA" id="ARBA00023170"/>
    </source>
</evidence>
<dbReference type="InterPro" id="IPR013654">
    <property type="entry name" value="PAS_2"/>
</dbReference>
<dbReference type="CDD" id="cd17546">
    <property type="entry name" value="REC_hyHK_CKI1_RcsC-like"/>
    <property type="match status" value="1"/>
</dbReference>
<feature type="compositionally biased region" description="Low complexity" evidence="13">
    <location>
        <begin position="1086"/>
        <end position="1097"/>
    </location>
</feature>
<dbReference type="InterPro" id="IPR003018">
    <property type="entry name" value="GAF"/>
</dbReference>
<keyword evidence="2" id="KW-0600">Photoreceptor protein</keyword>
<dbReference type="InterPro" id="IPR001789">
    <property type="entry name" value="Sig_transdc_resp-reg_receiver"/>
</dbReference>
<dbReference type="Pfam" id="PF00072">
    <property type="entry name" value="Response_reg"/>
    <property type="match status" value="1"/>
</dbReference>
<dbReference type="InterPro" id="IPR016132">
    <property type="entry name" value="Phyto_chromo_attachment"/>
</dbReference>
<dbReference type="PROSITE" id="PS50112">
    <property type="entry name" value="PAS"/>
    <property type="match status" value="1"/>
</dbReference>
<sequence>MESSYDQAQRQAESPSQLRRDPLPADTDASMPSILHNDSSATIKAQSQPQKSVDPRIDIVDAASDTSVATQGTESTPSTLSDRQPSSSTHPEPPDRVFPVRSVVRVDPVARQPSEHALHRNVRSGSLPGVLQRPLASRFATETSAGRQSPSLTETSSSTSVASIPGRVRRTNMSSVEADAERRGSTEPISIIADDVPDEDGDEEPEPPIDTQGSHAGNSIDQESEGQPSSGTYMTTRFKHIITDEGHAVITGRDGKLQRCEDEPIHTPGAVQGFGLLIAIREDQDGQFSVRYASENSRRIIGYSPKELFNLENFLDIFTAEQADNLLDHVDFIRDEDADPAIVGPEVFSLSIRPPRGRSVKLWCAMHIHPAHRELVICEFEIEDDLEFPLRPADEATPDAPEDTLQINPTLEELTESTEILSRPLRVLRSARKRRGEAGVMQVFDIMTQVQEQLASAPNLDHFLKILVGIVKELTGFHRVMIYQFDSTFNGKVVTELVDPTKTRDLYKGLHFPASDIPKQARELYKLNRVRLLYDRDQETARLVCRSTEDLDTPLDMTHSYLRAMSPIHLKYLENMAVRSSMSISINAFGELWGLISCHSYGPHGMRVSFPIRKMCRLVGDTASRNIERLSYASRLQARKLINTAPTDKNPSGYIIASSDDLLKLFDADCGMLSIRGETKILGKIEQSQEALVMLEYLKLRKFTSVVTSQDIRVDFADLHYPPGFSVIAGLLYVPLSVGGSDFMVFFRKGQIREVRWAGNPYEKTIQQGTENYLEPRKSFKVWYETVVGKCREWSEEQVETAAVLCLVYGKFIEVWRQKEAALQNSRLTRLLLANSAHEVRTPLNAIINYLEIALEGTLDQETRENLAKSHSASKSLIYVINDLLDLTKTEEGQGLIKDEVFDLRACIKEATEPFSKDAKRKGIQYEVIENPGLPSHVCGDQRKVRQAVANITANAVEHTSQGSIRVELHAGEVRDNRVQIEIVVQDTGSGMSNEKVDSLFRDLEQVSSELDEPELEEEQGRTKPPETRSLGLGLAVVARIVRNMDGQLRVKSEEGKGSMFVIGLPFGLPSQGSSDQRSKQEPGEALAALADSGASSTTVTPAQDGEITLVKGAKSTSALSQVLSEKKSFDDGKSVSSFQTGTSRESIKSSKSDADRLIDAIQTPLGLGVPEPEAISQQRRSSAGAYYQPSAHPLLARSSSTGSVTPAASVKGASAPALVESTTDHPGPSGTPAPVGVQFVTDSRTPIKPIKVPDDDYHDIPEHPQESASSRVLGEMPAEPSNQVKAKHMEAHAPSQDAVQTTARPAPESAKLNVLVAEDDPINMKLLRKRLEKAGHQVFHTVNGEDCASVYKDKPSAFDVILMDMQMPIVDGLTSTKMIRALEHSDEHAGLSRLAASHGRIPIFAVSASLVECERGDYVGAGFDGWILKPIDFKRLNTLLLGIINDDIREGCLYVPGEWERGGWFGSRMSPEKKHKAAATLPLGTEQSRSTEIGAAENASGEQSS</sequence>
<dbReference type="SUPFAM" id="SSF52172">
    <property type="entry name" value="CheY-like"/>
    <property type="match status" value="1"/>
</dbReference>
<dbReference type="GO" id="GO:0006355">
    <property type="term" value="P:regulation of DNA-templated transcription"/>
    <property type="evidence" value="ECO:0007669"/>
    <property type="project" value="InterPro"/>
</dbReference>
<feature type="compositionally biased region" description="Polar residues" evidence="13">
    <location>
        <begin position="1135"/>
        <end position="1145"/>
    </location>
</feature>
<dbReference type="Gene3D" id="3.30.450.270">
    <property type="match status" value="1"/>
</dbReference>
<dbReference type="InterPro" id="IPR029016">
    <property type="entry name" value="GAF-like_dom_sf"/>
</dbReference>
<feature type="region of interest" description="Disordered" evidence="13">
    <location>
        <begin position="1476"/>
        <end position="1506"/>
    </location>
</feature>
<dbReference type="SMART" id="SM00448">
    <property type="entry name" value="REC"/>
    <property type="match status" value="1"/>
</dbReference>
<feature type="compositionally biased region" description="Basic and acidic residues" evidence="13">
    <location>
        <begin position="1125"/>
        <end position="1134"/>
    </location>
</feature>
<evidence type="ECO:0000256" key="4">
    <source>
        <dbReference type="ARBA" id="ARBA00022606"/>
    </source>
</evidence>
<keyword evidence="9" id="KW-0157">Chromophore</keyword>
<keyword evidence="4" id="KW-0716">Sensory transduction</keyword>
<feature type="compositionally biased region" description="Polar residues" evidence="13">
    <location>
        <begin position="211"/>
        <end position="231"/>
    </location>
</feature>
<feature type="modified residue" description="4-aspartylphosphate" evidence="12">
    <location>
        <position position="1365"/>
    </location>
</feature>
<comment type="caution">
    <text evidence="18">The sequence shown here is derived from an EMBL/GenBank/DDBJ whole genome shotgun (WGS) entry which is preliminary data.</text>
</comment>
<dbReference type="PROSITE" id="PS50046">
    <property type="entry name" value="PHYTOCHROME_2"/>
    <property type="match status" value="1"/>
</dbReference>
<dbReference type="InterPro" id="IPR000014">
    <property type="entry name" value="PAS"/>
</dbReference>
<dbReference type="GO" id="GO:0005524">
    <property type="term" value="F:ATP binding"/>
    <property type="evidence" value="ECO:0007669"/>
    <property type="project" value="UniProtKB-KW"/>
</dbReference>
<feature type="compositionally biased region" description="Polar residues" evidence="13">
    <location>
        <begin position="1"/>
        <end position="17"/>
    </location>
</feature>
<dbReference type="Gene3D" id="1.10.287.130">
    <property type="match status" value="1"/>
</dbReference>
<keyword evidence="7 18" id="KW-0418">Kinase</keyword>
<dbReference type="PROSITE" id="PS50109">
    <property type="entry name" value="HIS_KIN"/>
    <property type="match status" value="1"/>
</dbReference>
<evidence type="ECO:0000313" key="19">
    <source>
        <dbReference type="Proteomes" id="UP001174694"/>
    </source>
</evidence>
<feature type="region of interest" description="Disordered" evidence="13">
    <location>
        <begin position="1"/>
        <end position="231"/>
    </location>
</feature>
<reference evidence="18" key="1">
    <citation type="submission" date="2022-07" db="EMBL/GenBank/DDBJ databases">
        <title>Fungi with potential for degradation of polypropylene.</title>
        <authorList>
            <person name="Gostincar C."/>
        </authorList>
    </citation>
    <scope>NUCLEOTIDE SEQUENCE</scope>
    <source>
        <strain evidence="18">EXF-13308</strain>
    </source>
</reference>
<evidence type="ECO:0000256" key="5">
    <source>
        <dbReference type="ARBA" id="ARBA00022679"/>
    </source>
</evidence>
<dbReference type="InterPro" id="IPR001969">
    <property type="entry name" value="Aspartic_peptidase_AS"/>
</dbReference>
<dbReference type="Pfam" id="PF00512">
    <property type="entry name" value="HisKA"/>
    <property type="match status" value="1"/>
</dbReference>
<evidence type="ECO:0000259" key="16">
    <source>
        <dbReference type="PROSITE" id="PS50110"/>
    </source>
</evidence>
<dbReference type="PANTHER" id="PTHR43065:SF10">
    <property type="entry name" value="PEROXIDE STRESS-ACTIVATED HISTIDINE KINASE MAK3"/>
    <property type="match status" value="1"/>
</dbReference>
<dbReference type="InterPro" id="IPR043150">
    <property type="entry name" value="Phytochrome_PHY_sf"/>
</dbReference>
<feature type="compositionally biased region" description="Polar residues" evidence="13">
    <location>
        <begin position="36"/>
        <end position="51"/>
    </location>
</feature>
<keyword evidence="6" id="KW-0547">Nucleotide-binding</keyword>
<keyword evidence="11" id="KW-0675">Receptor</keyword>
<organism evidence="18 19">
    <name type="scientific">Pleurostoma richardsiae</name>
    <dbReference type="NCBI Taxonomy" id="41990"/>
    <lineage>
        <taxon>Eukaryota</taxon>
        <taxon>Fungi</taxon>
        <taxon>Dikarya</taxon>
        <taxon>Ascomycota</taxon>
        <taxon>Pezizomycotina</taxon>
        <taxon>Sordariomycetes</taxon>
        <taxon>Sordariomycetidae</taxon>
        <taxon>Calosphaeriales</taxon>
        <taxon>Pleurostomataceae</taxon>
        <taxon>Pleurostoma</taxon>
    </lineage>
</organism>
<dbReference type="InterPro" id="IPR005467">
    <property type="entry name" value="His_kinase_dom"/>
</dbReference>
<dbReference type="PROSITE" id="PS00141">
    <property type="entry name" value="ASP_PROTEASE"/>
    <property type="match status" value="1"/>
</dbReference>
<feature type="region of interest" description="Disordered" evidence="13">
    <location>
        <begin position="1216"/>
        <end position="1275"/>
    </location>
</feature>
<feature type="compositionally biased region" description="Polar residues" evidence="13">
    <location>
        <begin position="64"/>
        <end position="90"/>
    </location>
</feature>
<dbReference type="FunFam" id="1.10.287.130:FF:000048">
    <property type="entry name" value="Sensor histidine kinase/response regulator"/>
    <property type="match status" value="1"/>
</dbReference>
<dbReference type="GO" id="GO:0009881">
    <property type="term" value="F:photoreceptor activity"/>
    <property type="evidence" value="ECO:0007669"/>
    <property type="project" value="UniProtKB-KW"/>
</dbReference>
<feature type="region of interest" description="Disordered" evidence="13">
    <location>
        <begin position="1071"/>
        <end position="1102"/>
    </location>
</feature>
<dbReference type="GO" id="GO:0006508">
    <property type="term" value="P:proteolysis"/>
    <property type="evidence" value="ECO:0007669"/>
    <property type="project" value="InterPro"/>
</dbReference>
<feature type="compositionally biased region" description="Acidic residues" evidence="13">
    <location>
        <begin position="195"/>
        <end position="207"/>
    </location>
</feature>
<keyword evidence="3 12" id="KW-0597">Phosphoprotein</keyword>
<protein>
    <submittedName>
        <fullName evidence="18">Sensor histidine kinase response</fullName>
    </submittedName>
</protein>
<dbReference type="EMBL" id="JANBVO010000053">
    <property type="protein sequence ID" value="KAJ9133057.1"/>
    <property type="molecule type" value="Genomic_DNA"/>
</dbReference>
<dbReference type="Gene3D" id="3.30.450.20">
    <property type="entry name" value="PAS domain"/>
    <property type="match status" value="1"/>
</dbReference>
<dbReference type="PANTHER" id="PTHR43065">
    <property type="entry name" value="SENSOR HISTIDINE KINASE"/>
    <property type="match status" value="1"/>
</dbReference>
<dbReference type="Pfam" id="PF02518">
    <property type="entry name" value="HATPase_c"/>
    <property type="match status" value="1"/>
</dbReference>
<evidence type="ECO:0000259" key="17">
    <source>
        <dbReference type="PROSITE" id="PS50112"/>
    </source>
</evidence>
<dbReference type="InterPro" id="IPR036890">
    <property type="entry name" value="HATPase_C_sf"/>
</dbReference>
<evidence type="ECO:0000256" key="6">
    <source>
        <dbReference type="ARBA" id="ARBA00022741"/>
    </source>
</evidence>
<feature type="domain" description="Response regulatory" evidence="16">
    <location>
        <begin position="1314"/>
        <end position="1445"/>
    </location>
</feature>
<evidence type="ECO:0000256" key="7">
    <source>
        <dbReference type="ARBA" id="ARBA00022777"/>
    </source>
</evidence>
<dbReference type="FunFam" id="3.30.450.270:FF:000002">
    <property type="entry name" value="Sensor histidine kinase/response regulator, putative"/>
    <property type="match status" value="1"/>
</dbReference>
<comment type="subunit">
    <text evidence="1">Homodimer.</text>
</comment>
<dbReference type="SMART" id="SM00388">
    <property type="entry name" value="HisKA"/>
    <property type="match status" value="1"/>
</dbReference>
<dbReference type="InterPro" id="IPR011006">
    <property type="entry name" value="CheY-like_superfamily"/>
</dbReference>
<dbReference type="InterPro" id="IPR013515">
    <property type="entry name" value="Phytochrome_cen-reg"/>
</dbReference>
<evidence type="ECO:0000256" key="3">
    <source>
        <dbReference type="ARBA" id="ARBA00022553"/>
    </source>
</evidence>
<feature type="compositionally biased region" description="Low complexity" evidence="13">
    <location>
        <begin position="149"/>
        <end position="163"/>
    </location>
</feature>
<dbReference type="InterPro" id="IPR003661">
    <property type="entry name" value="HisK_dim/P_dom"/>
</dbReference>
<gene>
    <name evidence="18" type="ORF">NKR23_g10996</name>
</gene>
<keyword evidence="10" id="KW-0902">Two-component regulatory system</keyword>